<comment type="similarity">
    <text evidence="1 14">Belongs to the class-I pyridine nucleotide-disulfide oxidoreductase family.</text>
</comment>
<evidence type="ECO:0000256" key="1">
    <source>
        <dbReference type="ARBA" id="ARBA00007532"/>
    </source>
</evidence>
<dbReference type="InterPro" id="IPR016156">
    <property type="entry name" value="FAD/NAD-linked_Rdtase_dimer_sf"/>
</dbReference>
<dbReference type="GO" id="GO:0045454">
    <property type="term" value="P:cell redox homeostasis"/>
    <property type="evidence" value="ECO:0007669"/>
    <property type="project" value="InterPro"/>
</dbReference>
<proteinExistence type="inferred from homology"/>
<dbReference type="EMBL" id="HBIU01033438">
    <property type="protein sequence ID" value="CAE0636620.1"/>
    <property type="molecule type" value="Transcribed_RNA"/>
</dbReference>
<evidence type="ECO:0000256" key="10">
    <source>
        <dbReference type="ARBA" id="ARBA00053237"/>
    </source>
</evidence>
<feature type="domain" description="FAD/NAD(P)-binding" evidence="16">
    <location>
        <begin position="12"/>
        <end position="344"/>
    </location>
</feature>
<dbReference type="PANTHER" id="PTHR42737">
    <property type="entry name" value="GLUTATHIONE REDUCTASE"/>
    <property type="match status" value="1"/>
</dbReference>
<reference evidence="17" key="1">
    <citation type="submission" date="2021-01" db="EMBL/GenBank/DDBJ databases">
        <authorList>
            <person name="Corre E."/>
            <person name="Pelletier E."/>
            <person name="Niang G."/>
            <person name="Scheremetjew M."/>
            <person name="Finn R."/>
            <person name="Kale V."/>
            <person name="Holt S."/>
            <person name="Cochrane G."/>
            <person name="Meng A."/>
            <person name="Brown T."/>
            <person name="Cohen L."/>
        </authorList>
    </citation>
    <scope>NUCLEOTIDE SEQUENCE</scope>
    <source>
        <strain evidence="17">CCMP3107</strain>
    </source>
</reference>
<dbReference type="GO" id="GO:0034599">
    <property type="term" value="P:cellular response to oxidative stress"/>
    <property type="evidence" value="ECO:0007669"/>
    <property type="project" value="TreeGrafter"/>
</dbReference>
<keyword evidence="6" id="KW-0521">NADP</keyword>
<feature type="binding site" evidence="12">
    <location>
        <position position="286"/>
    </location>
    <ligand>
        <name>NAD(+)</name>
        <dbReference type="ChEBI" id="CHEBI:57540"/>
    </ligand>
</feature>
<dbReference type="InterPro" id="IPR001100">
    <property type="entry name" value="Pyr_nuc-diS_OxRdtase"/>
</dbReference>
<feature type="binding site" evidence="12">
    <location>
        <position position="67"/>
    </location>
    <ligand>
        <name>FAD</name>
        <dbReference type="ChEBI" id="CHEBI:57692"/>
    </ligand>
</feature>
<evidence type="ECO:0000256" key="4">
    <source>
        <dbReference type="ARBA" id="ARBA00022630"/>
    </source>
</evidence>
<dbReference type="PRINTS" id="PR00411">
    <property type="entry name" value="PNDRDTASEI"/>
</dbReference>
<dbReference type="InterPro" id="IPR006338">
    <property type="entry name" value="Thioredoxin/glutathione_Rdtase"/>
</dbReference>
<keyword evidence="9 14" id="KW-0676">Redox-active center</keyword>
<dbReference type="InterPro" id="IPR023753">
    <property type="entry name" value="FAD/NAD-binding_dom"/>
</dbReference>
<feature type="active site" description="Proton acceptor" evidence="11">
    <location>
        <position position="483"/>
    </location>
</feature>
<feature type="binding site" evidence="12">
    <location>
        <begin position="194"/>
        <end position="201"/>
    </location>
    <ligand>
        <name>NAD(+)</name>
        <dbReference type="ChEBI" id="CHEBI:57540"/>
    </ligand>
</feature>
<evidence type="ECO:0000256" key="3">
    <source>
        <dbReference type="ARBA" id="ARBA00018719"/>
    </source>
</evidence>
<dbReference type="Gene3D" id="3.50.50.60">
    <property type="entry name" value="FAD/NAD(P)-binding domain"/>
    <property type="match status" value="1"/>
</dbReference>
<dbReference type="NCBIfam" id="TIGR01438">
    <property type="entry name" value="TGR"/>
    <property type="match status" value="1"/>
</dbReference>
<dbReference type="SUPFAM" id="SSF51905">
    <property type="entry name" value="FAD/NAD(P)-binding domain"/>
    <property type="match status" value="1"/>
</dbReference>
<evidence type="ECO:0000256" key="11">
    <source>
        <dbReference type="PIRSR" id="PIRSR000350-2"/>
    </source>
</evidence>
<name>A0A6V1S882_HETAK</name>
<dbReference type="GO" id="GO:0004791">
    <property type="term" value="F:thioredoxin-disulfide reductase (NADPH) activity"/>
    <property type="evidence" value="ECO:0007669"/>
    <property type="project" value="UniProtKB-EC"/>
</dbReference>
<dbReference type="Pfam" id="PF07992">
    <property type="entry name" value="Pyr_redox_2"/>
    <property type="match status" value="1"/>
</dbReference>
<dbReference type="AlphaFoldDB" id="A0A6V1S882"/>
<evidence type="ECO:0000256" key="6">
    <source>
        <dbReference type="ARBA" id="ARBA00022857"/>
    </source>
</evidence>
<dbReference type="FunFam" id="3.50.50.60:FF:000190">
    <property type="entry name" value="Thioredoxin reductase"/>
    <property type="match status" value="1"/>
</dbReference>
<dbReference type="GO" id="GO:0005829">
    <property type="term" value="C:cytosol"/>
    <property type="evidence" value="ECO:0007669"/>
    <property type="project" value="TreeGrafter"/>
</dbReference>
<evidence type="ECO:0000313" key="17">
    <source>
        <dbReference type="EMBL" id="CAE0636620.1"/>
    </source>
</evidence>
<keyword evidence="4 14" id="KW-0285">Flavoprotein</keyword>
<dbReference type="PROSITE" id="PS00076">
    <property type="entry name" value="PYRIDINE_REDOX_1"/>
    <property type="match status" value="1"/>
</dbReference>
<evidence type="ECO:0000256" key="7">
    <source>
        <dbReference type="ARBA" id="ARBA00023002"/>
    </source>
</evidence>
<dbReference type="PIRSF" id="PIRSF000350">
    <property type="entry name" value="Mercury_reductase_MerA"/>
    <property type="match status" value="1"/>
</dbReference>
<dbReference type="PANTHER" id="PTHR42737:SF7">
    <property type="entry name" value="THIOREDOXIN-DISULFIDE REDUCTASE"/>
    <property type="match status" value="1"/>
</dbReference>
<feature type="binding site" evidence="12">
    <location>
        <position position="328"/>
    </location>
    <ligand>
        <name>FAD</name>
        <dbReference type="ChEBI" id="CHEBI:57692"/>
    </ligand>
</feature>
<organism evidence="17">
    <name type="scientific">Heterosigma akashiwo</name>
    <name type="common">Chromophytic alga</name>
    <name type="synonym">Heterosigma carterae</name>
    <dbReference type="NCBI Taxonomy" id="2829"/>
    <lineage>
        <taxon>Eukaryota</taxon>
        <taxon>Sar</taxon>
        <taxon>Stramenopiles</taxon>
        <taxon>Ochrophyta</taxon>
        <taxon>Raphidophyceae</taxon>
        <taxon>Chattonellales</taxon>
        <taxon>Chattonellaceae</taxon>
        <taxon>Heterosigma</taxon>
    </lineage>
</organism>
<dbReference type="GO" id="GO:0050660">
    <property type="term" value="F:flavin adenine dinucleotide binding"/>
    <property type="evidence" value="ECO:0007669"/>
    <property type="project" value="InterPro"/>
</dbReference>
<evidence type="ECO:0000256" key="2">
    <source>
        <dbReference type="ARBA" id="ARBA00012610"/>
    </source>
</evidence>
<protein>
    <recommendedName>
        <fullName evidence="3">Thioredoxin reductase</fullName>
        <ecNumber evidence="2">1.8.1.9</ecNumber>
    </recommendedName>
</protein>
<evidence type="ECO:0000256" key="8">
    <source>
        <dbReference type="ARBA" id="ARBA00023157"/>
    </source>
</evidence>
<comment type="function">
    <text evidence="10">Catalyzes the transfer of electrons from NADPH to thioredoxins TRX1, TRX2 and TRX3, which in turn act as reductants of disulfide containing proteins. Able to reduce nitroglutathione (GSNO), a compound involved in the transport of nitric oxide (NO); however, TRX1 is more efficient in reducing GSNO. Has no catalytic activity towards oxidized glutathione (GSSG).</text>
</comment>
<dbReference type="InterPro" id="IPR012999">
    <property type="entry name" value="Pyr_OxRdtase_I_AS"/>
</dbReference>
<evidence type="ECO:0000256" key="5">
    <source>
        <dbReference type="ARBA" id="ARBA00022827"/>
    </source>
</evidence>
<feature type="disulfide bond" description="Redox-active" evidence="13">
    <location>
        <begin position="58"/>
        <end position="63"/>
    </location>
</feature>
<dbReference type="InterPro" id="IPR046952">
    <property type="entry name" value="GSHR/TRXR-like"/>
</dbReference>
<evidence type="ECO:0000256" key="14">
    <source>
        <dbReference type="RuleBase" id="RU003691"/>
    </source>
</evidence>
<gene>
    <name evidence="17" type="ORF">HAKA00212_LOCUS15385</name>
</gene>
<dbReference type="PRINTS" id="PR00368">
    <property type="entry name" value="FADPNR"/>
</dbReference>
<evidence type="ECO:0000259" key="16">
    <source>
        <dbReference type="Pfam" id="PF07992"/>
    </source>
</evidence>
<evidence type="ECO:0000259" key="15">
    <source>
        <dbReference type="Pfam" id="PF02852"/>
    </source>
</evidence>
<evidence type="ECO:0000256" key="9">
    <source>
        <dbReference type="ARBA" id="ARBA00023284"/>
    </source>
</evidence>
<evidence type="ECO:0000256" key="12">
    <source>
        <dbReference type="PIRSR" id="PIRSR000350-3"/>
    </source>
</evidence>
<keyword evidence="5 12" id="KW-0274">FAD</keyword>
<accession>A0A6V1S882</accession>
<comment type="cofactor">
    <cofactor evidence="12">
        <name>FAD</name>
        <dbReference type="ChEBI" id="CHEBI:57692"/>
    </cofactor>
    <text evidence="12">Binds 1 FAD per subunit.</text>
</comment>
<dbReference type="GO" id="GO:0004362">
    <property type="term" value="F:glutathione-disulfide reductase (NADPH) activity"/>
    <property type="evidence" value="ECO:0007669"/>
    <property type="project" value="TreeGrafter"/>
</dbReference>
<evidence type="ECO:0000256" key="13">
    <source>
        <dbReference type="PIRSR" id="PIRSR000350-4"/>
    </source>
</evidence>
<dbReference type="SUPFAM" id="SSF55424">
    <property type="entry name" value="FAD/NAD-linked reductases, dimerisation (C-terminal) domain"/>
    <property type="match status" value="1"/>
</dbReference>
<dbReference type="InterPro" id="IPR036188">
    <property type="entry name" value="FAD/NAD-bd_sf"/>
</dbReference>
<keyword evidence="12" id="KW-0520">NAD</keyword>
<dbReference type="InterPro" id="IPR004099">
    <property type="entry name" value="Pyr_nucl-diS_OxRdtase_dimer"/>
</dbReference>
<dbReference type="GO" id="GO:0006749">
    <property type="term" value="P:glutathione metabolic process"/>
    <property type="evidence" value="ECO:0007669"/>
    <property type="project" value="TreeGrafter"/>
</dbReference>
<sequence>MSEMMATSEYEYDLIVIGGGSGGMAASKEAAKLGAKVALFDFVKPSSQGTKWGLGGTCVNVGCVPKKLMHYTALMGASFHDAKHFGWSTEHPRHNWEEMVDSVQNHVKMLNFRYRVGLKSNRVKYFNALATFSGPHEVTFIVKGKEYKATAQRFLIAVGGRPVIPDVPGAREVGITSDDIFSMKTAPGKTLVVGASYIALECAGFLTELGYPVTVAVRSILLRGFDQQCAEKIGANMEAMGTRFYKQCVPSAYERLGSGKIQVTLSFTGEGEERTELFDTVLFATGRHADTAGLNLECTGVVAEANGKFLCPDAPETTNVAHIHAVGDVLHGRLELTPVAVRAGILLAKRLYGGSGQQMDYDLVATTVFTPFEYGCCGLSEEEAVARHGEENIETYLFEFSSLELQAAHRTTMRYTDAGPEAEEDVDLPAVCLSKLVCLKTEDERVLGFHFVGPNAGEMTQGFGLTLKLGAKKADFDEMVGIHPTDAESFATLEITRASGQAWLAEGGCGGGVCG</sequence>
<keyword evidence="12" id="KW-0547">Nucleotide-binding</keyword>
<keyword evidence="7 14" id="KW-0560">Oxidoreductase</keyword>
<feature type="domain" description="Pyridine nucleotide-disulphide oxidoreductase dimerisation" evidence="15">
    <location>
        <begin position="364"/>
        <end position="492"/>
    </location>
</feature>
<dbReference type="EC" id="1.8.1.9" evidence="2"/>
<keyword evidence="8" id="KW-1015">Disulfide bond</keyword>
<dbReference type="Pfam" id="PF02852">
    <property type="entry name" value="Pyr_redox_dim"/>
    <property type="match status" value="1"/>
</dbReference>
<dbReference type="GO" id="GO:0005739">
    <property type="term" value="C:mitochondrion"/>
    <property type="evidence" value="ECO:0007669"/>
    <property type="project" value="TreeGrafter"/>
</dbReference>